<comment type="caution">
    <text evidence="1">The sequence shown here is derived from an EMBL/GenBank/DDBJ whole genome shotgun (WGS) entry which is preliminary data.</text>
</comment>
<protein>
    <recommendedName>
        <fullName evidence="3">Isochorismate synthase</fullName>
    </recommendedName>
</protein>
<name>A0ABW2Q634_9BACL</name>
<dbReference type="Proteomes" id="UP001596505">
    <property type="component" value="Unassembled WGS sequence"/>
</dbReference>
<evidence type="ECO:0000313" key="2">
    <source>
        <dbReference type="Proteomes" id="UP001596505"/>
    </source>
</evidence>
<proteinExistence type="predicted"/>
<dbReference type="RefSeq" id="WP_380968925.1">
    <property type="nucleotide sequence ID" value="NZ_JBHTCO010000041.1"/>
</dbReference>
<accession>A0ABW2Q634</accession>
<gene>
    <name evidence="1" type="ORF">ACFQRG_18650</name>
</gene>
<evidence type="ECO:0000313" key="1">
    <source>
        <dbReference type="EMBL" id="MFC7394936.1"/>
    </source>
</evidence>
<sequence>MSILAKLKPLPVEEISKDDVLYRGLEIKMQQLGHLTPFRESLNWNEEIASYELGSHELIEKLKKTAAKNDGVPLFYAKLLKKTIYQNLILHPNNQGFYLPFRFEEPFTIEIKGKKIWIGSSIRLSEELAWLELTMKNENDNDLVEVWKTLQEICRESFEHMTPIQLQSA</sequence>
<evidence type="ECO:0008006" key="3">
    <source>
        <dbReference type="Google" id="ProtNLM"/>
    </source>
</evidence>
<reference evidence="2" key="1">
    <citation type="journal article" date="2019" name="Int. J. Syst. Evol. Microbiol.">
        <title>The Global Catalogue of Microorganisms (GCM) 10K type strain sequencing project: providing services to taxonomists for standard genome sequencing and annotation.</title>
        <authorList>
            <consortium name="The Broad Institute Genomics Platform"/>
            <consortium name="The Broad Institute Genome Sequencing Center for Infectious Disease"/>
            <person name="Wu L."/>
            <person name="Ma J."/>
        </authorList>
    </citation>
    <scope>NUCLEOTIDE SEQUENCE [LARGE SCALE GENOMIC DNA]</scope>
    <source>
        <strain evidence="2">CGMCC 1.16305</strain>
    </source>
</reference>
<dbReference type="EMBL" id="JBHTCO010000041">
    <property type="protein sequence ID" value="MFC7394936.1"/>
    <property type="molecule type" value="Genomic_DNA"/>
</dbReference>
<organism evidence="1 2">
    <name type="scientific">Scopulibacillus cellulosilyticus</name>
    <dbReference type="NCBI Taxonomy" id="2665665"/>
    <lineage>
        <taxon>Bacteria</taxon>
        <taxon>Bacillati</taxon>
        <taxon>Bacillota</taxon>
        <taxon>Bacilli</taxon>
        <taxon>Bacillales</taxon>
        <taxon>Sporolactobacillaceae</taxon>
        <taxon>Scopulibacillus</taxon>
    </lineage>
</organism>
<keyword evidence="2" id="KW-1185">Reference proteome</keyword>